<keyword evidence="3" id="KW-1185">Reference proteome</keyword>
<feature type="transmembrane region" description="Helical" evidence="1">
    <location>
        <begin position="154"/>
        <end position="175"/>
    </location>
</feature>
<name>A0A8J6M646_9FIRM</name>
<dbReference type="EMBL" id="JACOPN010000007">
    <property type="protein sequence ID" value="MBC5717826.1"/>
    <property type="molecule type" value="Genomic_DNA"/>
</dbReference>
<feature type="transmembrane region" description="Helical" evidence="1">
    <location>
        <begin position="88"/>
        <end position="106"/>
    </location>
</feature>
<reference evidence="2" key="1">
    <citation type="submission" date="2020-08" db="EMBL/GenBank/DDBJ databases">
        <title>Genome public.</title>
        <authorList>
            <person name="Liu C."/>
            <person name="Sun Q."/>
        </authorList>
    </citation>
    <scope>NUCLEOTIDE SEQUENCE</scope>
    <source>
        <strain evidence="2">BX5</strain>
    </source>
</reference>
<feature type="transmembrane region" description="Helical" evidence="1">
    <location>
        <begin position="24"/>
        <end position="46"/>
    </location>
</feature>
<keyword evidence="1" id="KW-0812">Transmembrane</keyword>
<dbReference type="AlphaFoldDB" id="A0A8J6M646"/>
<proteinExistence type="predicted"/>
<keyword evidence="1" id="KW-1133">Transmembrane helix</keyword>
<protein>
    <submittedName>
        <fullName evidence="2">Uncharacterized protein</fullName>
    </submittedName>
</protein>
<evidence type="ECO:0000313" key="3">
    <source>
        <dbReference type="Proteomes" id="UP000602260"/>
    </source>
</evidence>
<feature type="transmembrane region" description="Helical" evidence="1">
    <location>
        <begin position="118"/>
        <end position="142"/>
    </location>
</feature>
<feature type="transmembrane region" description="Helical" evidence="1">
    <location>
        <begin position="58"/>
        <end position="76"/>
    </location>
</feature>
<organism evidence="2 3">
    <name type="scientific">Flintibacter faecis</name>
    <dbReference type="NCBI Taxonomy" id="2763047"/>
    <lineage>
        <taxon>Bacteria</taxon>
        <taxon>Bacillati</taxon>
        <taxon>Bacillota</taxon>
        <taxon>Clostridia</taxon>
        <taxon>Eubacteriales</taxon>
        <taxon>Flintibacter</taxon>
    </lineage>
</organism>
<comment type="caution">
    <text evidence="2">The sequence shown here is derived from an EMBL/GenBank/DDBJ whole genome shotgun (WGS) entry which is preliminary data.</text>
</comment>
<gene>
    <name evidence="2" type="ORF">H8S55_10890</name>
</gene>
<dbReference type="Proteomes" id="UP000602260">
    <property type="component" value="Unassembled WGS sequence"/>
</dbReference>
<sequence length="207" mass="24141">MKLKHLFSPVKPDMNSNSRWHRAFFFLHRWLSLSLILEACAFLWKTSTSGYGFAIEELFPFAIFMPWLGVRFLFSYGTDGTPERRRSWFPWFLLLYGVFLAGSWYLDIHIFYLMWHQLWGLGLFVGKIAIVCFFAAMLLRFPRASCSPPGERPISPWGQAVIWFGLLLCLLFRVFSTMDPLVSLLVSCAEFGLFLYASWDVTYLSPK</sequence>
<keyword evidence="1" id="KW-0472">Membrane</keyword>
<dbReference type="RefSeq" id="WP_186878994.1">
    <property type="nucleotide sequence ID" value="NZ_JACOPN010000007.1"/>
</dbReference>
<feature type="transmembrane region" description="Helical" evidence="1">
    <location>
        <begin position="181"/>
        <end position="199"/>
    </location>
</feature>
<evidence type="ECO:0000313" key="2">
    <source>
        <dbReference type="EMBL" id="MBC5717826.1"/>
    </source>
</evidence>
<evidence type="ECO:0000256" key="1">
    <source>
        <dbReference type="SAM" id="Phobius"/>
    </source>
</evidence>
<accession>A0A8J6M646</accession>